<feature type="region of interest" description="Disordered" evidence="1">
    <location>
        <begin position="461"/>
        <end position="503"/>
    </location>
</feature>
<sequence>MYYTFVQRSNFLSGFEDEIPYMKNRFYLLKSAAAGPGNTHWLHFGRTVDEAIEKCLQQTVACVLAAINVTDGELKRQLKAGRLEKLPELRKDFFTKKRVEEARRARARRPTDVPRDRSIREEVDRLNRATRAAAGVFYVNGPDGPELVVRKDGKRFSLDQHEAAVEYALELSPTIRKREEDRGRKERLLERLRPSGGGGGVATTTTSPGASPRPTTSPEASPRPAPSPEASPLRDPSPGASPLSATSPDASQQPAVTTSALELTVSSVERLEKQYAQLGIKQLISRGTTVLSAFHVGHDPNTEKPDPTAVQIFQDSLDAVRASDETEEESGDFLMVKALAEFERSASLKPSPDQDSFKVEVLRKQFPFVGDNVLEDLAKVMGFTCCLRHDLAVVEGIILAPKALGVYTFYYPGYWTKEPERREHHHWIHNLAQLTADTAVQRRTLLDEGRHFFDKCAVAEDEASAQDDRDPAMGVAAPQEDYSGYRKRLSMDHKPSDSDESSD</sequence>
<feature type="region of interest" description="Disordered" evidence="1">
    <location>
        <begin position="178"/>
        <end position="258"/>
    </location>
</feature>
<feature type="compositionally biased region" description="Low complexity" evidence="1">
    <location>
        <begin position="202"/>
        <end position="220"/>
    </location>
</feature>
<organism evidence="2">
    <name type="scientific">Pelagomonas calceolata</name>
    <dbReference type="NCBI Taxonomy" id="35677"/>
    <lineage>
        <taxon>Eukaryota</taxon>
        <taxon>Sar</taxon>
        <taxon>Stramenopiles</taxon>
        <taxon>Ochrophyta</taxon>
        <taxon>Pelagophyceae</taxon>
        <taxon>Pelagomonadales</taxon>
        <taxon>Pelagomonadaceae</taxon>
        <taxon>Pelagomonas</taxon>
    </lineage>
</organism>
<reference evidence="2" key="1">
    <citation type="submission" date="2021-01" db="EMBL/GenBank/DDBJ databases">
        <authorList>
            <person name="Corre E."/>
            <person name="Pelletier E."/>
            <person name="Niang G."/>
            <person name="Scheremetjew M."/>
            <person name="Finn R."/>
            <person name="Kale V."/>
            <person name="Holt S."/>
            <person name="Cochrane G."/>
            <person name="Meng A."/>
            <person name="Brown T."/>
            <person name="Cohen L."/>
        </authorList>
    </citation>
    <scope>NUCLEOTIDE SEQUENCE</scope>
    <source>
        <strain evidence="2">CCMP1756</strain>
    </source>
</reference>
<dbReference type="AlphaFoldDB" id="A0A7S4A2B1"/>
<gene>
    <name evidence="2" type="ORF">PCAL00307_LOCUS16447</name>
</gene>
<name>A0A7S4A2B1_9STRA</name>
<proteinExistence type="predicted"/>
<protein>
    <submittedName>
        <fullName evidence="2">Uncharacterized protein</fullName>
    </submittedName>
</protein>
<dbReference type="EMBL" id="HBIW01019108">
    <property type="protein sequence ID" value="CAE0701011.1"/>
    <property type="molecule type" value="Transcribed_RNA"/>
</dbReference>
<feature type="compositionally biased region" description="Polar residues" evidence="1">
    <location>
        <begin position="243"/>
        <end position="258"/>
    </location>
</feature>
<evidence type="ECO:0000256" key="1">
    <source>
        <dbReference type="SAM" id="MobiDB-lite"/>
    </source>
</evidence>
<feature type="compositionally biased region" description="Basic and acidic residues" evidence="1">
    <location>
        <begin position="178"/>
        <end position="193"/>
    </location>
</feature>
<evidence type="ECO:0000313" key="2">
    <source>
        <dbReference type="EMBL" id="CAE0701011.1"/>
    </source>
</evidence>
<accession>A0A7S4A2B1</accession>